<evidence type="ECO:0000313" key="4">
    <source>
        <dbReference type="Proteomes" id="UP000006727"/>
    </source>
</evidence>
<reference evidence="3 4" key="1">
    <citation type="journal article" date="2008" name="Science">
        <title>The Physcomitrella genome reveals evolutionary insights into the conquest of land by plants.</title>
        <authorList>
            <person name="Rensing S."/>
            <person name="Lang D."/>
            <person name="Zimmer A."/>
            <person name="Terry A."/>
            <person name="Salamov A."/>
            <person name="Shapiro H."/>
            <person name="Nishiyama T."/>
            <person name="Perroud P.-F."/>
            <person name="Lindquist E."/>
            <person name="Kamisugi Y."/>
            <person name="Tanahashi T."/>
            <person name="Sakakibara K."/>
            <person name="Fujita T."/>
            <person name="Oishi K."/>
            <person name="Shin-I T."/>
            <person name="Kuroki Y."/>
            <person name="Toyoda A."/>
            <person name="Suzuki Y."/>
            <person name="Hashimoto A."/>
            <person name="Yamaguchi K."/>
            <person name="Sugano A."/>
            <person name="Kohara Y."/>
            <person name="Fujiyama A."/>
            <person name="Anterola A."/>
            <person name="Aoki S."/>
            <person name="Ashton N."/>
            <person name="Barbazuk W.B."/>
            <person name="Barker E."/>
            <person name="Bennetzen J."/>
            <person name="Bezanilla M."/>
            <person name="Blankenship R."/>
            <person name="Cho S.H."/>
            <person name="Dutcher S."/>
            <person name="Estelle M."/>
            <person name="Fawcett J.A."/>
            <person name="Gundlach H."/>
            <person name="Hanada K."/>
            <person name="Heyl A."/>
            <person name="Hicks K.A."/>
            <person name="Hugh J."/>
            <person name="Lohr M."/>
            <person name="Mayer K."/>
            <person name="Melkozernov A."/>
            <person name="Murata T."/>
            <person name="Nelson D."/>
            <person name="Pils B."/>
            <person name="Prigge M."/>
            <person name="Reiss B."/>
            <person name="Renner T."/>
            <person name="Rombauts S."/>
            <person name="Rushton P."/>
            <person name="Sanderfoot A."/>
            <person name="Schween G."/>
            <person name="Shiu S.-H."/>
            <person name="Stueber K."/>
            <person name="Theodoulou F.L."/>
            <person name="Tu H."/>
            <person name="Van de Peer Y."/>
            <person name="Verrier P.J."/>
            <person name="Waters E."/>
            <person name="Wood A."/>
            <person name="Yang L."/>
            <person name="Cove D."/>
            <person name="Cuming A."/>
            <person name="Hasebe M."/>
            <person name="Lucas S."/>
            <person name="Mishler D.B."/>
            <person name="Reski R."/>
            <person name="Grigoriev I."/>
            <person name="Quatrano R.S."/>
            <person name="Boore J.L."/>
        </authorList>
    </citation>
    <scope>NUCLEOTIDE SEQUENCE [LARGE SCALE GENOMIC DNA]</scope>
    <source>
        <strain evidence="3 4">cv. Gransden 2004</strain>
    </source>
</reference>
<dbReference type="InParanoid" id="A0A7I4ARF2"/>
<dbReference type="Pfam" id="PF01476">
    <property type="entry name" value="LysM"/>
    <property type="match status" value="1"/>
</dbReference>
<dbReference type="EMBL" id="ABEU02000014">
    <property type="status" value="NOT_ANNOTATED_CDS"/>
    <property type="molecule type" value="Genomic_DNA"/>
</dbReference>
<dbReference type="InterPro" id="IPR018392">
    <property type="entry name" value="LysM"/>
</dbReference>
<dbReference type="SUPFAM" id="SSF54106">
    <property type="entry name" value="LysM domain"/>
    <property type="match status" value="1"/>
</dbReference>
<dbReference type="SMART" id="SM00257">
    <property type="entry name" value="LysM"/>
    <property type="match status" value="1"/>
</dbReference>
<proteinExistence type="predicted"/>
<dbReference type="AlphaFoldDB" id="A0A7I4ARF2"/>
<reference evidence="3 4" key="2">
    <citation type="journal article" date="2018" name="Plant J.">
        <title>The Physcomitrella patens chromosome-scale assembly reveals moss genome structure and evolution.</title>
        <authorList>
            <person name="Lang D."/>
            <person name="Ullrich K.K."/>
            <person name="Murat F."/>
            <person name="Fuchs J."/>
            <person name="Jenkins J."/>
            <person name="Haas F.B."/>
            <person name="Piednoel M."/>
            <person name="Gundlach H."/>
            <person name="Van Bel M."/>
            <person name="Meyberg R."/>
            <person name="Vives C."/>
            <person name="Morata J."/>
            <person name="Symeonidi A."/>
            <person name="Hiss M."/>
            <person name="Muchero W."/>
            <person name="Kamisugi Y."/>
            <person name="Saleh O."/>
            <person name="Blanc G."/>
            <person name="Decker E.L."/>
            <person name="van Gessel N."/>
            <person name="Grimwood J."/>
            <person name="Hayes R.D."/>
            <person name="Graham S.W."/>
            <person name="Gunter L.E."/>
            <person name="McDaniel S.F."/>
            <person name="Hoernstein S.N.W."/>
            <person name="Larsson A."/>
            <person name="Li F.W."/>
            <person name="Perroud P.F."/>
            <person name="Phillips J."/>
            <person name="Ranjan P."/>
            <person name="Rokshar D.S."/>
            <person name="Rothfels C.J."/>
            <person name="Schneider L."/>
            <person name="Shu S."/>
            <person name="Stevenson D.W."/>
            <person name="Thummler F."/>
            <person name="Tillich M."/>
            <person name="Villarreal Aguilar J.C."/>
            <person name="Widiez T."/>
            <person name="Wong G.K."/>
            <person name="Wymore A."/>
            <person name="Zhang Y."/>
            <person name="Zimmer A.D."/>
            <person name="Quatrano R.S."/>
            <person name="Mayer K.F.X."/>
            <person name="Goodstein D."/>
            <person name="Casacuberta J.M."/>
            <person name="Vandepoele K."/>
            <person name="Reski R."/>
            <person name="Cuming A.C."/>
            <person name="Tuskan G.A."/>
            <person name="Maumus F."/>
            <person name="Salse J."/>
            <person name="Schmutz J."/>
            <person name="Rensing S.A."/>
        </authorList>
    </citation>
    <scope>NUCLEOTIDE SEQUENCE [LARGE SCALE GENOMIC DNA]</scope>
    <source>
        <strain evidence="3 4">cv. Gransden 2004</strain>
    </source>
</reference>
<feature type="domain" description="LysM" evidence="2">
    <location>
        <begin position="172"/>
        <end position="216"/>
    </location>
</feature>
<feature type="region of interest" description="Disordered" evidence="1">
    <location>
        <begin position="68"/>
        <end position="87"/>
    </location>
</feature>
<dbReference type="PANTHER" id="PTHR33734">
    <property type="entry name" value="LYSM DOMAIN-CONTAINING GPI-ANCHORED PROTEIN 2"/>
    <property type="match status" value="1"/>
</dbReference>
<name>A0A7I4ARF2_PHYPA</name>
<dbReference type="Gramene" id="Pp3c14_19400V3.2">
    <property type="protein sequence ID" value="Pp3c14_19400V3.2"/>
    <property type="gene ID" value="Pp3c14_19400"/>
</dbReference>
<accession>A0A7I4ARF2</accession>
<dbReference type="Gene3D" id="3.10.350.10">
    <property type="entry name" value="LysM domain"/>
    <property type="match status" value="1"/>
</dbReference>
<sequence>MSLVGISHGVVIDSSRSGGSCVPHKRFILSRTAAFTIRIVSSLLVWGNNTVQRRFLFMFFSLREMATSGNAPAAGPKPEKPAEDKNRSKDELIAKAAGAVVAGGIVWSLFKSVTRKEKSQQENEGSLTKEVGHKTKDVAQSAEHKGISAMHTSEAAGGALSHFGNKKLDNCKTIQVHKGDTLWGISRKYNVTVEALMATNGIKDGDNIAAGESIMVPK</sequence>
<evidence type="ECO:0000313" key="3">
    <source>
        <dbReference type="EnsemblPlants" id="Pp3c14_19400V3.2"/>
    </source>
</evidence>
<dbReference type="Proteomes" id="UP000006727">
    <property type="component" value="Chromosome 14"/>
</dbReference>
<keyword evidence="4" id="KW-1185">Reference proteome</keyword>
<protein>
    <recommendedName>
        <fullName evidence="2">LysM domain-containing protein</fullName>
    </recommendedName>
</protein>
<evidence type="ECO:0000256" key="1">
    <source>
        <dbReference type="SAM" id="MobiDB-lite"/>
    </source>
</evidence>
<dbReference type="PROSITE" id="PS51782">
    <property type="entry name" value="LYSM"/>
    <property type="match status" value="1"/>
</dbReference>
<dbReference type="CDD" id="cd00118">
    <property type="entry name" value="LysM"/>
    <property type="match status" value="1"/>
</dbReference>
<organism evidence="3 4">
    <name type="scientific">Physcomitrium patens</name>
    <name type="common">Spreading-leaved earth moss</name>
    <name type="synonym">Physcomitrella patens</name>
    <dbReference type="NCBI Taxonomy" id="3218"/>
    <lineage>
        <taxon>Eukaryota</taxon>
        <taxon>Viridiplantae</taxon>
        <taxon>Streptophyta</taxon>
        <taxon>Embryophyta</taxon>
        <taxon>Bryophyta</taxon>
        <taxon>Bryophytina</taxon>
        <taxon>Bryopsida</taxon>
        <taxon>Funariidae</taxon>
        <taxon>Funariales</taxon>
        <taxon>Funariaceae</taxon>
        <taxon>Physcomitrium</taxon>
    </lineage>
</organism>
<reference evidence="3" key="3">
    <citation type="submission" date="2020-12" db="UniProtKB">
        <authorList>
            <consortium name="EnsemblPlants"/>
        </authorList>
    </citation>
    <scope>IDENTIFICATION</scope>
</reference>
<feature type="compositionally biased region" description="Basic and acidic residues" evidence="1">
    <location>
        <begin position="77"/>
        <end position="87"/>
    </location>
</feature>
<dbReference type="PANTHER" id="PTHR33734:SF26">
    <property type="entry name" value="LYSM DOMAIN-CONTAINING PROTEIN"/>
    <property type="match status" value="1"/>
</dbReference>
<dbReference type="EnsemblPlants" id="Pp3c14_19400V3.2">
    <property type="protein sequence ID" value="Pp3c14_19400V3.2"/>
    <property type="gene ID" value="Pp3c14_19400"/>
</dbReference>
<dbReference type="InterPro" id="IPR036779">
    <property type="entry name" value="LysM_dom_sf"/>
</dbReference>
<evidence type="ECO:0000259" key="2">
    <source>
        <dbReference type="PROSITE" id="PS51782"/>
    </source>
</evidence>